<dbReference type="GO" id="GO:0004601">
    <property type="term" value="F:peroxidase activity"/>
    <property type="evidence" value="ECO:0007669"/>
    <property type="project" value="UniProtKB-KW"/>
</dbReference>
<evidence type="ECO:0000256" key="1">
    <source>
        <dbReference type="ARBA" id="ARBA00006926"/>
    </source>
</evidence>
<dbReference type="PIRSF" id="PIRSF000303">
    <property type="entry name" value="Glutathion_perox"/>
    <property type="match status" value="1"/>
</dbReference>
<dbReference type="InParanoid" id="K1R7R8"/>
<comment type="similarity">
    <text evidence="1 4">Belongs to the glutathione peroxidase family.</text>
</comment>
<dbReference type="GO" id="GO:0006979">
    <property type="term" value="P:response to oxidative stress"/>
    <property type="evidence" value="ECO:0007669"/>
    <property type="project" value="InterPro"/>
</dbReference>
<dbReference type="InterPro" id="IPR000889">
    <property type="entry name" value="Glutathione_peroxidase"/>
</dbReference>
<organism evidence="5">
    <name type="scientific">Magallana gigas</name>
    <name type="common">Pacific oyster</name>
    <name type="synonym">Crassostrea gigas</name>
    <dbReference type="NCBI Taxonomy" id="29159"/>
    <lineage>
        <taxon>Eukaryota</taxon>
        <taxon>Metazoa</taxon>
        <taxon>Spiralia</taxon>
        <taxon>Lophotrochozoa</taxon>
        <taxon>Mollusca</taxon>
        <taxon>Bivalvia</taxon>
        <taxon>Autobranchia</taxon>
        <taxon>Pteriomorphia</taxon>
        <taxon>Ostreida</taxon>
        <taxon>Ostreoidea</taxon>
        <taxon>Ostreidae</taxon>
        <taxon>Magallana</taxon>
    </lineage>
</organism>
<evidence type="ECO:0000256" key="4">
    <source>
        <dbReference type="RuleBase" id="RU000499"/>
    </source>
</evidence>
<keyword evidence="2 4" id="KW-0575">Peroxidase</keyword>
<dbReference type="EMBL" id="JH816450">
    <property type="protein sequence ID" value="EKC39649.1"/>
    <property type="molecule type" value="Genomic_DNA"/>
</dbReference>
<name>K1R7R8_MAGGI</name>
<dbReference type="Gene3D" id="3.40.30.10">
    <property type="entry name" value="Glutaredoxin"/>
    <property type="match status" value="1"/>
</dbReference>
<protein>
    <recommendedName>
        <fullName evidence="4">Glutathione peroxidase</fullName>
    </recommendedName>
</protein>
<dbReference type="PRINTS" id="PR01011">
    <property type="entry name" value="GLUTPROXDASE"/>
</dbReference>
<dbReference type="AlphaFoldDB" id="K1R7R8"/>
<dbReference type="HOGENOM" id="CLU_1469602_0_0_1"/>
<dbReference type="PROSITE" id="PS51355">
    <property type="entry name" value="GLUTATHIONE_PEROXID_3"/>
    <property type="match status" value="1"/>
</dbReference>
<evidence type="ECO:0000256" key="2">
    <source>
        <dbReference type="ARBA" id="ARBA00022559"/>
    </source>
</evidence>
<dbReference type="PANTHER" id="PTHR11592">
    <property type="entry name" value="GLUTATHIONE PEROXIDASE"/>
    <property type="match status" value="1"/>
</dbReference>
<proteinExistence type="inferred from homology"/>
<accession>K1R7R8</accession>
<evidence type="ECO:0000256" key="3">
    <source>
        <dbReference type="ARBA" id="ARBA00023002"/>
    </source>
</evidence>
<gene>
    <name evidence="5" type="ORF">CGI_10025106</name>
</gene>
<dbReference type="Pfam" id="PF00255">
    <property type="entry name" value="GSHPx"/>
    <property type="match status" value="1"/>
</dbReference>
<dbReference type="InterPro" id="IPR036249">
    <property type="entry name" value="Thioredoxin-like_sf"/>
</dbReference>
<dbReference type="SUPFAM" id="SSF52833">
    <property type="entry name" value="Thioredoxin-like"/>
    <property type="match status" value="1"/>
</dbReference>
<sequence>MTADVYTNISRPVATASKAVRFTYQYHQLNAYVGEDSHLRVMGFPCNQFGHQEPADNATELFNGLKYVRPGSDFVPTFDIMGIGDVNGEKESFVYTYLKERCRLPDEAKFNPHESFWKTFKIRDVVWNFEKFLVDSNGVPVLRFLSTVEPMDILKISKLLLNDPSCNSCLETELKILESKYPKK</sequence>
<keyword evidence="3 4" id="KW-0560">Oxidoreductase</keyword>
<evidence type="ECO:0000313" key="5">
    <source>
        <dbReference type="EMBL" id="EKC39649.1"/>
    </source>
</evidence>
<dbReference type="PANTHER" id="PTHR11592:SF134">
    <property type="entry name" value="PHOSPHOLIPID HYDROPEROXIDE GLUTATHIONE PEROXIDASE"/>
    <property type="match status" value="1"/>
</dbReference>
<reference evidence="5" key="1">
    <citation type="journal article" date="2012" name="Nature">
        <title>The oyster genome reveals stress adaptation and complexity of shell formation.</title>
        <authorList>
            <person name="Zhang G."/>
            <person name="Fang X."/>
            <person name="Guo X."/>
            <person name="Li L."/>
            <person name="Luo R."/>
            <person name="Xu F."/>
            <person name="Yang P."/>
            <person name="Zhang L."/>
            <person name="Wang X."/>
            <person name="Qi H."/>
            <person name="Xiong Z."/>
            <person name="Que H."/>
            <person name="Xie Y."/>
            <person name="Holland P.W."/>
            <person name="Paps J."/>
            <person name="Zhu Y."/>
            <person name="Wu F."/>
            <person name="Chen Y."/>
            <person name="Wang J."/>
            <person name="Peng C."/>
            <person name="Meng J."/>
            <person name="Yang L."/>
            <person name="Liu J."/>
            <person name="Wen B."/>
            <person name="Zhang N."/>
            <person name="Huang Z."/>
            <person name="Zhu Q."/>
            <person name="Feng Y."/>
            <person name="Mount A."/>
            <person name="Hedgecock D."/>
            <person name="Xu Z."/>
            <person name="Liu Y."/>
            <person name="Domazet-Loso T."/>
            <person name="Du Y."/>
            <person name="Sun X."/>
            <person name="Zhang S."/>
            <person name="Liu B."/>
            <person name="Cheng P."/>
            <person name="Jiang X."/>
            <person name="Li J."/>
            <person name="Fan D."/>
            <person name="Wang W."/>
            <person name="Fu W."/>
            <person name="Wang T."/>
            <person name="Wang B."/>
            <person name="Zhang J."/>
            <person name="Peng Z."/>
            <person name="Li Y."/>
            <person name="Li N."/>
            <person name="Wang J."/>
            <person name="Chen M."/>
            <person name="He Y."/>
            <person name="Tan F."/>
            <person name="Song X."/>
            <person name="Zheng Q."/>
            <person name="Huang R."/>
            <person name="Yang H."/>
            <person name="Du X."/>
            <person name="Chen L."/>
            <person name="Yang M."/>
            <person name="Gaffney P.M."/>
            <person name="Wang S."/>
            <person name="Luo L."/>
            <person name="She Z."/>
            <person name="Ming Y."/>
            <person name="Huang W."/>
            <person name="Zhang S."/>
            <person name="Huang B."/>
            <person name="Zhang Y."/>
            <person name="Qu T."/>
            <person name="Ni P."/>
            <person name="Miao G."/>
            <person name="Wang J."/>
            <person name="Wang Q."/>
            <person name="Steinberg C.E."/>
            <person name="Wang H."/>
            <person name="Li N."/>
            <person name="Qian L."/>
            <person name="Zhang G."/>
            <person name="Li Y."/>
            <person name="Yang H."/>
            <person name="Liu X."/>
            <person name="Wang J."/>
            <person name="Yin Y."/>
            <person name="Wang J."/>
        </authorList>
    </citation>
    <scope>NUCLEOTIDE SEQUENCE [LARGE SCALE GENOMIC DNA]</scope>
    <source>
        <strain evidence="5">05x7-T-G4-1.051#20</strain>
    </source>
</reference>